<evidence type="ECO:0000256" key="12">
    <source>
        <dbReference type="SAM" id="Phobius"/>
    </source>
</evidence>
<keyword evidence="7 10" id="KW-0067">ATP-binding</keyword>
<dbReference type="FunFam" id="1.10.510.10:FF:000021">
    <property type="entry name" value="Serine/threonine protein kinase"/>
    <property type="match status" value="1"/>
</dbReference>
<gene>
    <name evidence="15" type="primary">pknB</name>
    <name evidence="15" type="ORF">HJ588_03770</name>
</gene>
<keyword evidence="12" id="KW-0472">Membrane</keyword>
<dbReference type="GO" id="GO:0005524">
    <property type="term" value="F:ATP binding"/>
    <property type="evidence" value="ECO:0007669"/>
    <property type="project" value="UniProtKB-UniRule"/>
</dbReference>
<dbReference type="PROSITE" id="PS00107">
    <property type="entry name" value="PROTEIN_KINASE_ATP"/>
    <property type="match status" value="1"/>
</dbReference>
<dbReference type="PROSITE" id="PS50011">
    <property type="entry name" value="PROTEIN_KINASE_DOM"/>
    <property type="match status" value="1"/>
</dbReference>
<evidence type="ECO:0000256" key="4">
    <source>
        <dbReference type="ARBA" id="ARBA00022737"/>
    </source>
</evidence>
<evidence type="ECO:0000256" key="8">
    <source>
        <dbReference type="ARBA" id="ARBA00047899"/>
    </source>
</evidence>
<dbReference type="InterPro" id="IPR005543">
    <property type="entry name" value="PASTA_dom"/>
</dbReference>
<evidence type="ECO:0000256" key="9">
    <source>
        <dbReference type="ARBA" id="ARBA00048679"/>
    </source>
</evidence>
<dbReference type="Pfam" id="PF00069">
    <property type="entry name" value="Pkinase"/>
    <property type="match status" value="1"/>
</dbReference>
<dbReference type="InterPro" id="IPR017441">
    <property type="entry name" value="Protein_kinase_ATP_BS"/>
</dbReference>
<evidence type="ECO:0000256" key="3">
    <source>
        <dbReference type="ARBA" id="ARBA00022679"/>
    </source>
</evidence>
<feature type="domain" description="Protein kinase" evidence="13">
    <location>
        <begin position="6"/>
        <end position="276"/>
    </location>
</feature>
<feature type="domain" description="PASTA" evidence="14">
    <location>
        <begin position="361"/>
        <end position="428"/>
    </location>
</feature>
<keyword evidence="12" id="KW-1133">Transmembrane helix</keyword>
<feature type="compositionally biased region" description="Gly residues" evidence="11">
    <location>
        <begin position="618"/>
        <end position="628"/>
    </location>
</feature>
<name>A0A849AEY4_9MICO</name>
<evidence type="ECO:0000259" key="13">
    <source>
        <dbReference type="PROSITE" id="PS50011"/>
    </source>
</evidence>
<dbReference type="InterPro" id="IPR000719">
    <property type="entry name" value="Prot_kinase_dom"/>
</dbReference>
<protein>
    <recommendedName>
        <fullName evidence="1">non-specific serine/threonine protein kinase</fullName>
        <ecNumber evidence="1">2.7.11.1</ecNumber>
    </recommendedName>
</protein>
<dbReference type="InterPro" id="IPR011009">
    <property type="entry name" value="Kinase-like_dom_sf"/>
</dbReference>
<dbReference type="Proteomes" id="UP000557772">
    <property type="component" value="Unassembled WGS sequence"/>
</dbReference>
<feature type="compositionally biased region" description="Low complexity" evidence="11">
    <location>
        <begin position="297"/>
        <end position="307"/>
    </location>
</feature>
<dbReference type="PANTHER" id="PTHR43289">
    <property type="entry name" value="MITOGEN-ACTIVATED PROTEIN KINASE KINASE KINASE 20-RELATED"/>
    <property type="match status" value="1"/>
</dbReference>
<dbReference type="Gene3D" id="3.30.200.20">
    <property type="entry name" value="Phosphorylase Kinase, domain 1"/>
    <property type="match status" value="1"/>
</dbReference>
<dbReference type="Pfam" id="PF03793">
    <property type="entry name" value="PASTA"/>
    <property type="match status" value="3"/>
</dbReference>
<dbReference type="Gene3D" id="1.10.510.10">
    <property type="entry name" value="Transferase(Phosphotransferase) domain 1"/>
    <property type="match status" value="1"/>
</dbReference>
<feature type="region of interest" description="Disordered" evidence="11">
    <location>
        <begin position="574"/>
        <end position="628"/>
    </location>
</feature>
<evidence type="ECO:0000259" key="14">
    <source>
        <dbReference type="PROSITE" id="PS51178"/>
    </source>
</evidence>
<dbReference type="PANTHER" id="PTHR43289:SF6">
    <property type="entry name" value="SERINE_THREONINE-PROTEIN KINASE NEKL-3"/>
    <property type="match status" value="1"/>
</dbReference>
<reference evidence="15 16" key="1">
    <citation type="submission" date="2020-05" db="EMBL/GenBank/DDBJ databases">
        <title>Flexivirga sp. ID2601S isolated from air conditioner.</title>
        <authorList>
            <person name="Kim D.H."/>
        </authorList>
    </citation>
    <scope>NUCLEOTIDE SEQUENCE [LARGE SCALE GENOMIC DNA]</scope>
    <source>
        <strain evidence="15 16">ID2601S</strain>
    </source>
</reference>
<keyword evidence="3" id="KW-0808">Transferase</keyword>
<sequence>MLGGRYEVGELIGRGGMAEVHLGHDTRLGRTVAIKMLRVDLARDSSFLTRFRREAQSAAGLSHHSIVAVYDSGEETFTETGGATVDVPYIVMEYVDGQTLREILNEEGKLSPDEAARVTMGILSALEYSHDKGIVHRDIKPANVMLTKGGSVKVMDFGIARALADTGATMTSAQAVVGTARYLSPEQAQGETVDARSDLYSAGCVFYELLTGRTPFVGEPVSLVYQHITDPPKPPSFYEPSVPKAMDAVALRSLEKKRDDRYQTAAAFRGDLQAARTGAPLSEETTALLAGAGAGAGATSMMRRTPPAADPPAPRRRDYTREFDDQDRPARRHTGLWVAAAVVALLAILGIGYLVMNNGSDTTTIRVPSVVQQPQASAERTLKDAGFTDIRVNPVKSSDVSKGYVASTDPTGGTEVNPSSQIVLNVSDGPGLVAVPNVAGKTEQQARDALQQAGFLNVNVGNSDVSDSQYAKGQVASTNPSIGTQADPSQTVSLNLSNGKVHVPGGLVGMDVGDAQSALSDAHLRYRSESVPVNDQSQVGKVLSASPESGSVADVNSTVVLRVGAYAAPTVSVTVTQTPPPQPTPSTQSSSPSPTSSSSAPSSSSPSPTSPSPTSSGKGNGNGNGNGK</sequence>
<dbReference type="PROSITE" id="PS51178">
    <property type="entry name" value="PASTA"/>
    <property type="match status" value="3"/>
</dbReference>
<dbReference type="PROSITE" id="PS00108">
    <property type="entry name" value="PROTEIN_KINASE_ST"/>
    <property type="match status" value="1"/>
</dbReference>
<dbReference type="CDD" id="cd14014">
    <property type="entry name" value="STKc_PknB_like"/>
    <property type="match status" value="1"/>
</dbReference>
<proteinExistence type="predicted"/>
<evidence type="ECO:0000256" key="7">
    <source>
        <dbReference type="ARBA" id="ARBA00022840"/>
    </source>
</evidence>
<evidence type="ECO:0000256" key="5">
    <source>
        <dbReference type="ARBA" id="ARBA00022741"/>
    </source>
</evidence>
<evidence type="ECO:0000256" key="1">
    <source>
        <dbReference type="ARBA" id="ARBA00012513"/>
    </source>
</evidence>
<organism evidence="15 16">
    <name type="scientific">Flexivirga aerilata</name>
    <dbReference type="NCBI Taxonomy" id="1656889"/>
    <lineage>
        <taxon>Bacteria</taxon>
        <taxon>Bacillati</taxon>
        <taxon>Actinomycetota</taxon>
        <taxon>Actinomycetes</taxon>
        <taxon>Micrococcales</taxon>
        <taxon>Dermacoccaceae</taxon>
        <taxon>Flexivirga</taxon>
    </lineage>
</organism>
<dbReference type="NCBIfam" id="NF033483">
    <property type="entry name" value="PknB_PASTA_kin"/>
    <property type="match status" value="1"/>
</dbReference>
<comment type="caution">
    <text evidence="15">The sequence shown here is derived from an EMBL/GenBank/DDBJ whole genome shotgun (WGS) entry which is preliminary data.</text>
</comment>
<feature type="transmembrane region" description="Helical" evidence="12">
    <location>
        <begin position="336"/>
        <end position="356"/>
    </location>
</feature>
<dbReference type="SUPFAM" id="SSF56112">
    <property type="entry name" value="Protein kinase-like (PK-like)"/>
    <property type="match status" value="1"/>
</dbReference>
<keyword evidence="12" id="KW-0812">Transmembrane</keyword>
<dbReference type="FunFam" id="3.30.200.20:FF:000035">
    <property type="entry name" value="Serine/threonine protein kinase Stk1"/>
    <property type="match status" value="1"/>
</dbReference>
<feature type="binding site" evidence="10">
    <location>
        <position position="35"/>
    </location>
    <ligand>
        <name>ATP</name>
        <dbReference type="ChEBI" id="CHEBI:30616"/>
    </ligand>
</feature>
<evidence type="ECO:0000256" key="6">
    <source>
        <dbReference type="ARBA" id="ARBA00022777"/>
    </source>
</evidence>
<feature type="domain" description="PASTA" evidence="14">
    <location>
        <begin position="429"/>
        <end position="498"/>
    </location>
</feature>
<comment type="catalytic activity">
    <reaction evidence="9">
        <text>L-seryl-[protein] + ATP = O-phospho-L-seryl-[protein] + ADP + H(+)</text>
        <dbReference type="Rhea" id="RHEA:17989"/>
        <dbReference type="Rhea" id="RHEA-COMP:9863"/>
        <dbReference type="Rhea" id="RHEA-COMP:11604"/>
        <dbReference type="ChEBI" id="CHEBI:15378"/>
        <dbReference type="ChEBI" id="CHEBI:29999"/>
        <dbReference type="ChEBI" id="CHEBI:30616"/>
        <dbReference type="ChEBI" id="CHEBI:83421"/>
        <dbReference type="ChEBI" id="CHEBI:456216"/>
        <dbReference type="EC" id="2.7.11.1"/>
    </reaction>
</comment>
<keyword evidence="4" id="KW-0677">Repeat</keyword>
<evidence type="ECO:0000313" key="15">
    <source>
        <dbReference type="EMBL" id="NNG38393.1"/>
    </source>
</evidence>
<feature type="region of interest" description="Disordered" evidence="11">
    <location>
        <begin position="297"/>
        <end position="328"/>
    </location>
</feature>
<dbReference type="EC" id="2.7.11.1" evidence="1"/>
<feature type="compositionally biased region" description="Basic and acidic residues" evidence="11">
    <location>
        <begin position="313"/>
        <end position="328"/>
    </location>
</feature>
<keyword evidence="5 10" id="KW-0547">Nucleotide-binding</keyword>
<dbReference type="EMBL" id="JABENB010000001">
    <property type="protein sequence ID" value="NNG38393.1"/>
    <property type="molecule type" value="Genomic_DNA"/>
</dbReference>
<feature type="domain" description="PASTA" evidence="14">
    <location>
        <begin position="502"/>
        <end position="565"/>
    </location>
</feature>
<feature type="compositionally biased region" description="Low complexity" evidence="11">
    <location>
        <begin position="585"/>
        <end position="617"/>
    </location>
</feature>
<dbReference type="AlphaFoldDB" id="A0A849AEY4"/>
<keyword evidence="6 15" id="KW-0418">Kinase</keyword>
<evidence type="ECO:0000313" key="16">
    <source>
        <dbReference type="Proteomes" id="UP000557772"/>
    </source>
</evidence>
<comment type="catalytic activity">
    <reaction evidence="8">
        <text>L-threonyl-[protein] + ATP = O-phospho-L-threonyl-[protein] + ADP + H(+)</text>
        <dbReference type="Rhea" id="RHEA:46608"/>
        <dbReference type="Rhea" id="RHEA-COMP:11060"/>
        <dbReference type="Rhea" id="RHEA-COMP:11605"/>
        <dbReference type="ChEBI" id="CHEBI:15378"/>
        <dbReference type="ChEBI" id="CHEBI:30013"/>
        <dbReference type="ChEBI" id="CHEBI:30616"/>
        <dbReference type="ChEBI" id="CHEBI:61977"/>
        <dbReference type="ChEBI" id="CHEBI:456216"/>
        <dbReference type="EC" id="2.7.11.1"/>
    </reaction>
</comment>
<dbReference type="SMART" id="SM00740">
    <property type="entry name" value="PASTA"/>
    <property type="match status" value="3"/>
</dbReference>
<dbReference type="SMART" id="SM00220">
    <property type="entry name" value="S_TKc"/>
    <property type="match status" value="1"/>
</dbReference>
<dbReference type="Gene3D" id="3.30.10.20">
    <property type="match status" value="3"/>
</dbReference>
<evidence type="ECO:0000256" key="2">
    <source>
        <dbReference type="ARBA" id="ARBA00022527"/>
    </source>
</evidence>
<dbReference type="GO" id="GO:0004674">
    <property type="term" value="F:protein serine/threonine kinase activity"/>
    <property type="evidence" value="ECO:0007669"/>
    <property type="project" value="UniProtKB-KW"/>
</dbReference>
<keyword evidence="16" id="KW-1185">Reference proteome</keyword>
<keyword evidence="2" id="KW-0723">Serine/threonine-protein kinase</keyword>
<dbReference type="CDD" id="cd06577">
    <property type="entry name" value="PASTA_pknB"/>
    <property type="match status" value="3"/>
</dbReference>
<evidence type="ECO:0000256" key="10">
    <source>
        <dbReference type="PROSITE-ProRule" id="PRU10141"/>
    </source>
</evidence>
<feature type="region of interest" description="Disordered" evidence="11">
    <location>
        <begin position="529"/>
        <end position="551"/>
    </location>
</feature>
<dbReference type="InterPro" id="IPR008271">
    <property type="entry name" value="Ser/Thr_kinase_AS"/>
</dbReference>
<evidence type="ECO:0000256" key="11">
    <source>
        <dbReference type="SAM" id="MobiDB-lite"/>
    </source>
</evidence>
<dbReference type="GO" id="GO:0045717">
    <property type="term" value="P:negative regulation of fatty acid biosynthetic process"/>
    <property type="evidence" value="ECO:0007669"/>
    <property type="project" value="UniProtKB-ARBA"/>
</dbReference>
<accession>A0A849AEY4</accession>